<evidence type="ECO:0000313" key="3">
    <source>
        <dbReference type="Proteomes" id="UP000094609"/>
    </source>
</evidence>
<accession>A0A1D7TNV5</accession>
<dbReference type="PATRIC" id="fig|1193502.14.peg.2963"/>
<evidence type="ECO:0000259" key="1">
    <source>
        <dbReference type="Pfam" id="PF01973"/>
    </source>
</evidence>
<name>A0A1D7TNV5_9BACT</name>
<dbReference type="Proteomes" id="UP000094609">
    <property type="component" value="Chromosome"/>
</dbReference>
<dbReference type="InterPro" id="IPR002826">
    <property type="entry name" value="MptE-like"/>
</dbReference>
<dbReference type="PANTHER" id="PTHR41786:SF1">
    <property type="entry name" value="6-HYDROXYMETHYLPTERIN DIPHOSPHOKINASE MPTE-LIKE DOMAIN-CONTAINING PROTEIN"/>
    <property type="match status" value="1"/>
</dbReference>
<protein>
    <recommendedName>
        <fullName evidence="1">6-hydroxymethylpterin diphosphokinase MptE-like domain-containing protein</fullName>
    </recommendedName>
</protein>
<dbReference type="STRING" id="1193502.SHALO_2927"/>
<dbReference type="Pfam" id="PF01973">
    <property type="entry name" value="MptE-like"/>
    <property type="match status" value="1"/>
</dbReference>
<dbReference type="PANTHER" id="PTHR41786">
    <property type="entry name" value="MOTILITY ACCESSORY FACTOR MAF"/>
    <property type="match status" value="1"/>
</dbReference>
<dbReference type="KEGG" id="shal:SHALO_2927"/>
<proteinExistence type="predicted"/>
<feature type="domain" description="6-hydroxymethylpterin diphosphokinase MptE-like" evidence="1">
    <location>
        <begin position="206"/>
        <end position="377"/>
    </location>
</feature>
<organism evidence="2 3">
    <name type="scientific">Sulfurospirillum halorespirans DSM 13726</name>
    <dbReference type="NCBI Taxonomy" id="1193502"/>
    <lineage>
        <taxon>Bacteria</taxon>
        <taxon>Pseudomonadati</taxon>
        <taxon>Campylobacterota</taxon>
        <taxon>Epsilonproteobacteria</taxon>
        <taxon>Campylobacterales</taxon>
        <taxon>Sulfurospirillaceae</taxon>
        <taxon>Sulfurospirillum</taxon>
    </lineage>
</organism>
<gene>
    <name evidence="2" type="ORF">SHALO_2927</name>
</gene>
<evidence type="ECO:0000313" key="2">
    <source>
        <dbReference type="EMBL" id="AOO66679.1"/>
    </source>
</evidence>
<dbReference type="AlphaFoldDB" id="A0A1D7TNV5"/>
<dbReference type="EMBL" id="CP017111">
    <property type="protein sequence ID" value="AOO66679.1"/>
    <property type="molecule type" value="Genomic_DNA"/>
</dbReference>
<reference evidence="3" key="1">
    <citation type="submission" date="2016-08" db="EMBL/GenBank/DDBJ databases">
        <title>Complete genome sequence of the organohalide-respiring Epsilonproteobacterium Sulfurospirillum halorespirans.</title>
        <authorList>
            <person name="Goris T."/>
            <person name="Zimmermann J."/>
            <person name="Schenz B."/>
            <person name="Lemos M."/>
            <person name="Hackermueller J."/>
            <person name="Diekert G."/>
        </authorList>
    </citation>
    <scope>NUCLEOTIDE SEQUENCE [LARGE SCALE GENOMIC DNA]</scope>
    <source>
        <strain>DSM 13726</strain>
        <strain evidence="3">PCE-M2</strain>
    </source>
</reference>
<sequence>MDLYEKNFSELHKVSPIFAEAMQKAKEALLYEVFIEQENIETLNLVHTQSFKPLYDAKPHDILITQRDQYKQYQTYPYLYFFGFGNGVLLYELLQNIEHKRILVIEPDPSIVYIVFHLIDFSEALKNGRLVLVASSQISKPNMAGFFSKLEEQKYVKLYDLHIMSSYYETYHDIMMKANRAFIEGIQQIIAGIGNDAIDSLIGMEHHFMNLPLMLQTPSLFELIKKAKNTEIAVLASTGPSLAKQLPLLKEITPYVTIVAVDASFPVLTRHGIKPDIVVSMERVPLTGRFFKDTPKEAFDGVIFALSSLQHPEVIDNIKGGVIQMSMRPFGYMTLPGPQEWGYIGMGMSAANMAYELIYHSHFHTCVLIGQDLAYGEDGMSHSSGHLFGQDEVKQNKNDGWVEAYGGGKKIRTIAVWNMFRGFFEKDIRDTKESMLTINATEGGARIHGALELPFAEVIKTKVDQFKVKKPIVLKKIKPKELKNVKDLVEKKLKIMIAYIAKQREGVESLFLQIATVCEKADQEKMNLSELQALQKQIYDFRSVTETEMFKQAIWHIAQSMLMPYEIEIAKIEVRSTSTEEEAYQKLLDWMKVYQKWFFGLAGCIDAIQTAMKRKGSHYERQRRTKANAS</sequence>
<dbReference type="RefSeq" id="WP_069479195.1">
    <property type="nucleotide sequence ID" value="NZ_CP017111.1"/>
</dbReference>
<keyword evidence="3" id="KW-1185">Reference proteome</keyword>